<evidence type="ECO:0000313" key="2">
    <source>
        <dbReference type="Proteomes" id="UP000032142"/>
    </source>
</evidence>
<gene>
    <name evidence="1" type="ORF">F383_19543</name>
</gene>
<dbReference type="AlphaFoldDB" id="A0A0B0NT09"/>
<sequence length="31" mass="3606">MLMVLFTCDIHNVAYLNPEWIADYICVTCTL</sequence>
<protein>
    <submittedName>
        <fullName evidence="1">Uncharacterized protein</fullName>
    </submittedName>
</protein>
<dbReference type="Proteomes" id="UP000032142">
    <property type="component" value="Unassembled WGS sequence"/>
</dbReference>
<keyword evidence="2" id="KW-1185">Reference proteome</keyword>
<accession>A0A0B0NT09</accession>
<evidence type="ECO:0000313" key="1">
    <source>
        <dbReference type="EMBL" id="KHG14221.1"/>
    </source>
</evidence>
<proteinExistence type="predicted"/>
<reference evidence="2" key="1">
    <citation type="submission" date="2014-09" db="EMBL/GenBank/DDBJ databases">
        <authorList>
            <person name="Mudge J."/>
            <person name="Ramaraj T."/>
            <person name="Lindquist I.E."/>
            <person name="Bharti A.K."/>
            <person name="Sundararajan A."/>
            <person name="Cameron C.T."/>
            <person name="Woodward J.E."/>
            <person name="May G.D."/>
            <person name="Brubaker C."/>
            <person name="Broadhvest J."/>
            <person name="Wilkins T.A."/>
        </authorList>
    </citation>
    <scope>NUCLEOTIDE SEQUENCE</scope>
    <source>
        <strain evidence="2">cv. AKA8401</strain>
    </source>
</reference>
<dbReference type="EMBL" id="KN401129">
    <property type="protein sequence ID" value="KHG14221.1"/>
    <property type="molecule type" value="Genomic_DNA"/>
</dbReference>
<name>A0A0B0NT09_GOSAR</name>
<organism evidence="1 2">
    <name type="scientific">Gossypium arboreum</name>
    <name type="common">Tree cotton</name>
    <name type="synonym">Gossypium nanking</name>
    <dbReference type="NCBI Taxonomy" id="29729"/>
    <lineage>
        <taxon>Eukaryota</taxon>
        <taxon>Viridiplantae</taxon>
        <taxon>Streptophyta</taxon>
        <taxon>Embryophyta</taxon>
        <taxon>Tracheophyta</taxon>
        <taxon>Spermatophyta</taxon>
        <taxon>Magnoliopsida</taxon>
        <taxon>eudicotyledons</taxon>
        <taxon>Gunneridae</taxon>
        <taxon>Pentapetalae</taxon>
        <taxon>rosids</taxon>
        <taxon>malvids</taxon>
        <taxon>Malvales</taxon>
        <taxon>Malvaceae</taxon>
        <taxon>Malvoideae</taxon>
        <taxon>Gossypium</taxon>
    </lineage>
</organism>